<organism evidence="1 2">
    <name type="scientific">Rhizobium azibense</name>
    <dbReference type="NCBI Taxonomy" id="1136135"/>
    <lineage>
        <taxon>Bacteria</taxon>
        <taxon>Pseudomonadati</taxon>
        <taxon>Pseudomonadota</taxon>
        <taxon>Alphaproteobacteria</taxon>
        <taxon>Hyphomicrobiales</taxon>
        <taxon>Rhizobiaceae</taxon>
        <taxon>Rhizobium/Agrobacterium group</taxon>
        <taxon>Rhizobium</taxon>
    </lineage>
</organism>
<dbReference type="Proteomes" id="UP000295507">
    <property type="component" value="Unassembled WGS sequence"/>
</dbReference>
<name>A0A4R3RG33_9HYPH</name>
<protein>
    <submittedName>
        <fullName evidence="1">Uncharacterized protein</fullName>
    </submittedName>
</protein>
<proteinExistence type="predicted"/>
<evidence type="ECO:0000313" key="2">
    <source>
        <dbReference type="Proteomes" id="UP000295507"/>
    </source>
</evidence>
<reference evidence="1 2" key="1">
    <citation type="submission" date="2019-03" db="EMBL/GenBank/DDBJ databases">
        <title>Genomic Encyclopedia of Type Strains, Phase IV (KMG-V): Genome sequencing to study the core and pangenomes of soil and plant-associated prokaryotes.</title>
        <authorList>
            <person name="Whitman W."/>
        </authorList>
    </citation>
    <scope>NUCLEOTIDE SEQUENCE [LARGE SCALE GENOMIC DNA]</scope>
    <source>
        <strain evidence="1 2">IE4868</strain>
    </source>
</reference>
<sequence length="53" mass="6026">MSDRIRIATIDDAPVLHRLLQAAYEPLREMNIRERGLTLRSAVSAPSRPAIKR</sequence>
<dbReference type="RefSeq" id="WP_245521346.1">
    <property type="nucleotide sequence ID" value="NZ_SMBK01000015.1"/>
</dbReference>
<evidence type="ECO:0000313" key="1">
    <source>
        <dbReference type="EMBL" id="TCU33574.1"/>
    </source>
</evidence>
<accession>A0A4R3RG33</accession>
<dbReference type="EMBL" id="SMBK01000015">
    <property type="protein sequence ID" value="TCU33574.1"/>
    <property type="molecule type" value="Genomic_DNA"/>
</dbReference>
<dbReference type="AlphaFoldDB" id="A0A4R3RG33"/>
<gene>
    <name evidence="1" type="ORF">EV129_11579</name>
</gene>
<comment type="caution">
    <text evidence="1">The sequence shown here is derived from an EMBL/GenBank/DDBJ whole genome shotgun (WGS) entry which is preliminary data.</text>
</comment>